<dbReference type="OrthoDB" id="1100979at2"/>
<sequence>MKHIFTIHSPITFLCAVSVCKALELKQQDVIIISAGYKAPFEYGTVVKAFHEVQSGIIAKLRAFNVPKAYDRYIGELTKGEEFTAYIDLMHYWQRILVTNPHCVTFNFIEEGTASYLKADTLTEITHVAKNTEFRLRSYSEYLTQLYFALRSYNHRLLNLPFWPNGYRYLKNVTFFGFSKHCYPGISEENKRVVSFWNGDQKNGNLSLSNAIIWVEDSYNKQYVTDQKDTETAILNSVRFINEKYGKTHQHWVKLRPGMGKETSEVIPLLENLKVNYTVHESEMPLELIMANSENVVLIGARSSLLFYAEIMGHDAYSYFYNLRNRKHSAFEGMDFFWDTVKHIPLITEGVDN</sequence>
<evidence type="ECO:0008006" key="3">
    <source>
        <dbReference type="Google" id="ProtNLM"/>
    </source>
</evidence>
<organism evidence="1 2">
    <name type="scientific">Cyclonatronum proteinivorum</name>
    <dbReference type="NCBI Taxonomy" id="1457365"/>
    <lineage>
        <taxon>Bacteria</taxon>
        <taxon>Pseudomonadati</taxon>
        <taxon>Balneolota</taxon>
        <taxon>Balneolia</taxon>
        <taxon>Balneolales</taxon>
        <taxon>Cyclonatronaceae</taxon>
        <taxon>Cyclonatronum</taxon>
    </lineage>
</organism>
<dbReference type="EMBL" id="CP027806">
    <property type="protein sequence ID" value="AXJ01693.1"/>
    <property type="molecule type" value="Genomic_DNA"/>
</dbReference>
<evidence type="ECO:0000313" key="2">
    <source>
        <dbReference type="Proteomes" id="UP000254808"/>
    </source>
</evidence>
<evidence type="ECO:0000313" key="1">
    <source>
        <dbReference type="EMBL" id="AXJ01693.1"/>
    </source>
</evidence>
<accession>A0A345UMJ1</accession>
<keyword evidence="2" id="KW-1185">Reference proteome</keyword>
<dbReference type="Pfam" id="PF07388">
    <property type="entry name" value="A-2_8-polyST"/>
    <property type="match status" value="1"/>
</dbReference>
<dbReference type="RefSeq" id="WP_114984855.1">
    <property type="nucleotide sequence ID" value="NZ_CP027806.1"/>
</dbReference>
<protein>
    <recommendedName>
        <fullName evidence="3">Capsular polysaccharide biosynthesis protein</fullName>
    </recommendedName>
</protein>
<dbReference type="KEGG" id="cprv:CYPRO_2451"/>
<dbReference type="InterPro" id="IPR010866">
    <property type="entry name" value="A-2_8-polyST"/>
</dbReference>
<dbReference type="AlphaFoldDB" id="A0A345UMJ1"/>
<reference evidence="1 2" key="1">
    <citation type="submission" date="2018-03" db="EMBL/GenBank/DDBJ databases">
        <title>Phenotypic and genomic properties of Cyclonatronum proteinivorum gen. nov., sp. nov., a haloalkaliphilic bacteroidete from soda lakes possessing Na+-translocating rhodopsin.</title>
        <authorList>
            <person name="Toshchakov S.V."/>
            <person name="Korzhenkov A."/>
            <person name="Samarov N.I."/>
            <person name="Kublanov I.V."/>
            <person name="Muntyan M.S."/>
            <person name="Sorokin D.Y."/>
        </authorList>
    </citation>
    <scope>NUCLEOTIDE SEQUENCE [LARGE SCALE GENOMIC DNA]</scope>
    <source>
        <strain evidence="1 2">Omega</strain>
    </source>
</reference>
<dbReference type="Proteomes" id="UP000254808">
    <property type="component" value="Chromosome"/>
</dbReference>
<gene>
    <name evidence="1" type="ORF">CYPRO_2451</name>
</gene>
<name>A0A345UMJ1_9BACT</name>
<proteinExistence type="predicted"/>